<feature type="domain" description="Putative Se/S carrier protein-like" evidence="1">
    <location>
        <begin position="10"/>
        <end position="79"/>
    </location>
</feature>
<reference evidence="2 3" key="1">
    <citation type="submission" date="2017-06" db="EMBL/GenBank/DDBJ databases">
        <authorList>
            <person name="Kim H.J."/>
            <person name="Triplett B.A."/>
        </authorList>
    </citation>
    <scope>NUCLEOTIDE SEQUENCE [LARGE SCALE GENOMIC DNA]</scope>
    <source>
        <strain evidence="2 3">SCA</strain>
    </source>
</reference>
<gene>
    <name evidence="2" type="ORF">SAMN05446037_100825</name>
</gene>
<dbReference type="InterPro" id="IPR021778">
    <property type="entry name" value="Se/S_carrier-like"/>
</dbReference>
<evidence type="ECO:0000313" key="2">
    <source>
        <dbReference type="EMBL" id="SNS33183.1"/>
    </source>
</evidence>
<name>A0A239DN39_9FIRM</name>
<dbReference type="EMBL" id="FZOJ01000008">
    <property type="protein sequence ID" value="SNS33183.1"/>
    <property type="molecule type" value="Genomic_DNA"/>
</dbReference>
<accession>A0A239DN39</accession>
<dbReference type="RefSeq" id="WP_176431302.1">
    <property type="nucleotide sequence ID" value="NZ_FZOJ01000008.1"/>
</dbReference>
<keyword evidence="3" id="KW-1185">Reference proteome</keyword>
<dbReference type="Proteomes" id="UP000198304">
    <property type="component" value="Unassembled WGS sequence"/>
</dbReference>
<evidence type="ECO:0000313" key="3">
    <source>
        <dbReference type="Proteomes" id="UP000198304"/>
    </source>
</evidence>
<evidence type="ECO:0000259" key="1">
    <source>
        <dbReference type="Pfam" id="PF11823"/>
    </source>
</evidence>
<dbReference type="AlphaFoldDB" id="A0A239DN39"/>
<proteinExistence type="predicted"/>
<protein>
    <recommendedName>
        <fullName evidence="1">Putative Se/S carrier protein-like domain-containing protein</fullName>
    </recommendedName>
</protein>
<sequence>MKEKYIQDQYYIAVFDSRNHAMQLYQHLKRNKFSQFQLIATPCKIKAGCSYSIRFNKLEDYDLLLAHATKIKKKISAVYIAEKVNRNRVLKKLNIT</sequence>
<organism evidence="2 3">
    <name type="scientific">Anaerovirgula multivorans</name>
    <dbReference type="NCBI Taxonomy" id="312168"/>
    <lineage>
        <taxon>Bacteria</taxon>
        <taxon>Bacillati</taxon>
        <taxon>Bacillota</taxon>
        <taxon>Clostridia</taxon>
        <taxon>Peptostreptococcales</taxon>
        <taxon>Natronincolaceae</taxon>
        <taxon>Anaerovirgula</taxon>
    </lineage>
</organism>
<dbReference type="Pfam" id="PF11823">
    <property type="entry name" value="Se_S_carrier"/>
    <property type="match status" value="1"/>
</dbReference>